<dbReference type="CDD" id="cd00096">
    <property type="entry name" value="Ig"/>
    <property type="match status" value="1"/>
</dbReference>
<evidence type="ECO:0000313" key="3">
    <source>
        <dbReference type="Proteomes" id="UP001286313"/>
    </source>
</evidence>
<dbReference type="PANTHER" id="PTHR23279:SF41">
    <property type="entry name" value="DEFECTIVE PROBOSCIS EXTENSION RESPONSE 4-RELATED"/>
    <property type="match status" value="1"/>
</dbReference>
<reference evidence="2" key="1">
    <citation type="submission" date="2023-10" db="EMBL/GenBank/DDBJ databases">
        <title>Genome assemblies of two species of porcelain crab, Petrolisthes cinctipes and Petrolisthes manimaculis (Anomura: Porcellanidae).</title>
        <authorList>
            <person name="Angst P."/>
        </authorList>
    </citation>
    <scope>NUCLEOTIDE SEQUENCE</scope>
    <source>
        <strain evidence="2">PB745_01</strain>
        <tissue evidence="2">Gill</tissue>
    </source>
</reference>
<evidence type="ECO:0000313" key="2">
    <source>
        <dbReference type="EMBL" id="KAK3857682.1"/>
    </source>
</evidence>
<dbReference type="EMBL" id="JAWQEG010005546">
    <property type="protein sequence ID" value="KAK3857682.1"/>
    <property type="molecule type" value="Genomic_DNA"/>
</dbReference>
<dbReference type="Gene3D" id="2.60.40.10">
    <property type="entry name" value="Immunoglobulins"/>
    <property type="match status" value="2"/>
</dbReference>
<dbReference type="Proteomes" id="UP001286313">
    <property type="component" value="Unassembled WGS sequence"/>
</dbReference>
<proteinExistence type="predicted"/>
<dbReference type="SMART" id="SM00409">
    <property type="entry name" value="IG"/>
    <property type="match status" value="2"/>
</dbReference>
<dbReference type="AlphaFoldDB" id="A0AAE1EMC4"/>
<organism evidence="2 3">
    <name type="scientific">Petrolisthes cinctipes</name>
    <name type="common">Flat porcelain crab</name>
    <dbReference type="NCBI Taxonomy" id="88211"/>
    <lineage>
        <taxon>Eukaryota</taxon>
        <taxon>Metazoa</taxon>
        <taxon>Ecdysozoa</taxon>
        <taxon>Arthropoda</taxon>
        <taxon>Crustacea</taxon>
        <taxon>Multicrustacea</taxon>
        <taxon>Malacostraca</taxon>
        <taxon>Eumalacostraca</taxon>
        <taxon>Eucarida</taxon>
        <taxon>Decapoda</taxon>
        <taxon>Pleocyemata</taxon>
        <taxon>Anomura</taxon>
        <taxon>Galatheoidea</taxon>
        <taxon>Porcellanidae</taxon>
        <taxon>Petrolisthes</taxon>
    </lineage>
</organism>
<dbReference type="GO" id="GO:0050808">
    <property type="term" value="P:synapse organization"/>
    <property type="evidence" value="ECO:0007669"/>
    <property type="project" value="TreeGrafter"/>
</dbReference>
<dbReference type="GO" id="GO:0032589">
    <property type="term" value="C:neuron projection membrane"/>
    <property type="evidence" value="ECO:0007669"/>
    <property type="project" value="TreeGrafter"/>
</dbReference>
<dbReference type="InterPro" id="IPR007110">
    <property type="entry name" value="Ig-like_dom"/>
</dbReference>
<dbReference type="InterPro" id="IPR036179">
    <property type="entry name" value="Ig-like_dom_sf"/>
</dbReference>
<name>A0AAE1EMC4_PETCI</name>
<feature type="domain" description="Ig-like" evidence="1">
    <location>
        <begin position="61"/>
        <end position="167"/>
    </location>
</feature>
<dbReference type="SUPFAM" id="SSF48726">
    <property type="entry name" value="Immunoglobulin"/>
    <property type="match status" value="2"/>
</dbReference>
<accession>A0AAE1EMC4</accession>
<dbReference type="Pfam" id="PF13927">
    <property type="entry name" value="Ig_3"/>
    <property type="match status" value="1"/>
</dbReference>
<sequence>MSGPERHTRLVLKVTGYVTSGAGEWKVRAWRTGAVWAWDLEIHEAGLADAGVYECQVNTRPKISHPVTLHVHEGGAVIPGPSEVYVEAGSRLLLTCWVEAPPRPPGPITWLHDLHPVHATGDRGGVSLHVAQEGARASARLSLTSVMPQDAGNYTCNPESLEPAHVTVFVLQDEEPRAMHHDAATRNLGHPLPLTLLALVLALTLT</sequence>
<dbReference type="InterPro" id="IPR037448">
    <property type="entry name" value="Zig-8"/>
</dbReference>
<gene>
    <name evidence="2" type="ORF">Pcinc_036077</name>
</gene>
<dbReference type="SMART" id="SM00408">
    <property type="entry name" value="IGc2"/>
    <property type="match status" value="1"/>
</dbReference>
<dbReference type="InterPro" id="IPR003599">
    <property type="entry name" value="Ig_sub"/>
</dbReference>
<protein>
    <recommendedName>
        <fullName evidence="1">Ig-like domain-containing protein</fullName>
    </recommendedName>
</protein>
<evidence type="ECO:0000259" key="1">
    <source>
        <dbReference type="PROSITE" id="PS50835"/>
    </source>
</evidence>
<dbReference type="PROSITE" id="PS50835">
    <property type="entry name" value="IG_LIKE"/>
    <property type="match status" value="1"/>
</dbReference>
<comment type="caution">
    <text evidence="2">The sequence shown here is derived from an EMBL/GenBank/DDBJ whole genome shotgun (WGS) entry which is preliminary data.</text>
</comment>
<dbReference type="InterPro" id="IPR003598">
    <property type="entry name" value="Ig_sub2"/>
</dbReference>
<keyword evidence="3" id="KW-1185">Reference proteome</keyword>
<dbReference type="PANTHER" id="PTHR23279">
    <property type="entry name" value="DEFECTIVE PROBOSCIS EXTENSION RESPONSE DPR -RELATED"/>
    <property type="match status" value="1"/>
</dbReference>
<dbReference type="InterPro" id="IPR013783">
    <property type="entry name" value="Ig-like_fold"/>
</dbReference>